<keyword evidence="3" id="KW-1185">Reference proteome</keyword>
<feature type="region of interest" description="Disordered" evidence="1">
    <location>
        <begin position="133"/>
        <end position="182"/>
    </location>
</feature>
<reference evidence="2 3" key="1">
    <citation type="submission" date="2024-05" db="EMBL/GenBank/DDBJ databases">
        <title>A draft genome resource for the thread blight pathogen Marasmius tenuissimus strain MS-2.</title>
        <authorList>
            <person name="Yulfo-Soto G.E."/>
            <person name="Baruah I.K."/>
            <person name="Amoako-Attah I."/>
            <person name="Bukari Y."/>
            <person name="Meinhardt L.W."/>
            <person name="Bailey B.A."/>
            <person name="Cohen S.P."/>
        </authorList>
    </citation>
    <scope>NUCLEOTIDE SEQUENCE [LARGE SCALE GENOMIC DNA]</scope>
    <source>
        <strain evidence="2 3">MS-2</strain>
    </source>
</reference>
<proteinExistence type="predicted"/>
<gene>
    <name evidence="2" type="ORF">AAF712_007317</name>
</gene>
<evidence type="ECO:0000256" key="1">
    <source>
        <dbReference type="SAM" id="MobiDB-lite"/>
    </source>
</evidence>
<comment type="caution">
    <text evidence="2">The sequence shown here is derived from an EMBL/GenBank/DDBJ whole genome shotgun (WGS) entry which is preliminary data.</text>
</comment>
<dbReference type="EMBL" id="JBBXMP010000044">
    <property type="protein sequence ID" value="KAL0065676.1"/>
    <property type="molecule type" value="Genomic_DNA"/>
</dbReference>
<sequence length="260" mass="29320">MESSTSSKDVDPDEIYGRILKVALHSRHPHLLDVLAQRLVARILWYNYLPGPALMEPIIQNRSHKTVDTLLGAIHYRMLVDLPQLEHPKSHMSRSQHVFPPDTPIEQRMEFLAAHHSLTSLWKKVRENPPELRCQAPLSEPSGSKRSSSTSTSKLSFRGKLPSRRGSSSSSGSERDIPTSHASCGHTWKRVWSSACRYAENRSQSQDDILGMLKATMLRVRKITADDSSICLDCALEGLEALDVIRDKVIDRLPQMFVYG</sequence>
<dbReference type="Proteomes" id="UP001437256">
    <property type="component" value="Unassembled WGS sequence"/>
</dbReference>
<evidence type="ECO:0000313" key="2">
    <source>
        <dbReference type="EMBL" id="KAL0065676.1"/>
    </source>
</evidence>
<accession>A0ABR2ZVC3</accession>
<feature type="compositionally biased region" description="Low complexity" evidence="1">
    <location>
        <begin position="137"/>
        <end position="172"/>
    </location>
</feature>
<protein>
    <submittedName>
        <fullName evidence="2">Uncharacterized protein</fullName>
    </submittedName>
</protein>
<evidence type="ECO:0000313" key="3">
    <source>
        <dbReference type="Proteomes" id="UP001437256"/>
    </source>
</evidence>
<name>A0ABR2ZVC3_9AGAR</name>
<organism evidence="2 3">
    <name type="scientific">Marasmius tenuissimus</name>
    <dbReference type="NCBI Taxonomy" id="585030"/>
    <lineage>
        <taxon>Eukaryota</taxon>
        <taxon>Fungi</taxon>
        <taxon>Dikarya</taxon>
        <taxon>Basidiomycota</taxon>
        <taxon>Agaricomycotina</taxon>
        <taxon>Agaricomycetes</taxon>
        <taxon>Agaricomycetidae</taxon>
        <taxon>Agaricales</taxon>
        <taxon>Marasmiineae</taxon>
        <taxon>Marasmiaceae</taxon>
        <taxon>Marasmius</taxon>
    </lineage>
</organism>